<proteinExistence type="predicted"/>
<reference evidence="2" key="1">
    <citation type="journal article" date="2013" name="Genome Announc.">
        <title>Draft Genome Sequence of Streptomyces bottropensis ATCC 25435, a Bottromycin-Producing Actinomycete.</title>
        <authorList>
            <person name="Zhang H."/>
            <person name="Zhou W."/>
            <person name="Zhuang Y."/>
            <person name="Liang X."/>
            <person name="Liu T."/>
        </authorList>
    </citation>
    <scope>NUCLEOTIDE SEQUENCE [LARGE SCALE GENOMIC DNA]</scope>
    <source>
        <strain evidence="2">ATCC 25435</strain>
    </source>
</reference>
<gene>
    <name evidence="1" type="ORF">SBD_1388</name>
</gene>
<name>M3ELE4_9ACTN</name>
<sequence length="44" mass="4864">MPSPRRQVAFVGAMSSGFYNGRIDFTYTDTSNRPYSTVSGQDAQ</sequence>
<organism evidence="1 2">
    <name type="scientific">Streptomyces bottropensis ATCC 25435</name>
    <dbReference type="NCBI Taxonomy" id="1054862"/>
    <lineage>
        <taxon>Bacteria</taxon>
        <taxon>Bacillati</taxon>
        <taxon>Actinomycetota</taxon>
        <taxon>Actinomycetes</taxon>
        <taxon>Kitasatosporales</taxon>
        <taxon>Streptomycetaceae</taxon>
        <taxon>Streptomyces</taxon>
    </lineage>
</organism>
<evidence type="ECO:0000313" key="1">
    <source>
        <dbReference type="EMBL" id="EMF57226.1"/>
    </source>
</evidence>
<dbReference type="AlphaFoldDB" id="M3ELE4"/>
<dbReference type="EMBL" id="KB405057">
    <property type="protein sequence ID" value="EMF57226.1"/>
    <property type="molecule type" value="Genomic_DNA"/>
</dbReference>
<evidence type="ECO:0000313" key="2">
    <source>
        <dbReference type="Proteomes" id="UP000030760"/>
    </source>
</evidence>
<accession>M3ELE4</accession>
<protein>
    <submittedName>
        <fullName evidence="1">Uncharacterized protein</fullName>
    </submittedName>
</protein>
<dbReference type="Proteomes" id="UP000030760">
    <property type="component" value="Unassembled WGS sequence"/>
</dbReference>